<dbReference type="PANTHER" id="PTHR30024">
    <property type="entry name" value="ALIPHATIC SULFONATES-BINDING PROTEIN-RELATED"/>
    <property type="match status" value="1"/>
</dbReference>
<evidence type="ECO:0000259" key="2">
    <source>
        <dbReference type="Pfam" id="PF09084"/>
    </source>
</evidence>
<proteinExistence type="predicted"/>
<keyword evidence="4" id="KW-1185">Reference proteome</keyword>
<organism evidence="3 4">
    <name type="scientific">Pigmentiphaga litoralis</name>
    <dbReference type="NCBI Taxonomy" id="516702"/>
    <lineage>
        <taxon>Bacteria</taxon>
        <taxon>Pseudomonadati</taxon>
        <taxon>Pseudomonadota</taxon>
        <taxon>Betaproteobacteria</taxon>
        <taxon>Burkholderiales</taxon>
        <taxon>Alcaligenaceae</taxon>
        <taxon>Pigmentiphaga</taxon>
    </lineage>
</organism>
<sequence>MKLISAGVVAAGLVLLSGPLQASAKETPPKVIRLAGQGNAGGTPYGSAVIGVVRAQELLEKEFKAEGVTIEWQFPRGTGPAINEAIANGQVDFANYGGLPNIVGRGAGLPTKVVASYGSAPTYVLVGNASPIRTLADLKGKKVTVGRGTILELSLETVLTQAGLSQKDIQLFDLKAADQVTAITSGDVDAVVGGSNLLALPARGVGKIIYSTKGKVDPANTFGSFVVTEAFARKYPETTQRVVNAYVQGAHFASQEANRDALIKIWELTGTPSKAIVDDYAGDPLADRLSPLLDDFYVANVRRGIAFAEQQKLIRRKIDVAKWVDASYLNRAIATHGYQNVWVRRDAAGSPAANSGDGGANGKPQQ</sequence>
<feature type="signal peptide" evidence="1">
    <location>
        <begin position="1"/>
        <end position="22"/>
    </location>
</feature>
<comment type="caution">
    <text evidence="3">The sequence shown here is derived from an EMBL/GenBank/DDBJ whole genome shotgun (WGS) entry which is preliminary data.</text>
</comment>
<dbReference type="Pfam" id="PF09084">
    <property type="entry name" value="NMT1"/>
    <property type="match status" value="1"/>
</dbReference>
<evidence type="ECO:0000313" key="3">
    <source>
        <dbReference type="EMBL" id="NYE83654.1"/>
    </source>
</evidence>
<dbReference type="EMBL" id="JACBYR010000001">
    <property type="protein sequence ID" value="NYE83654.1"/>
    <property type="molecule type" value="Genomic_DNA"/>
</dbReference>
<keyword evidence="1" id="KW-0732">Signal</keyword>
<reference evidence="3 4" key="1">
    <citation type="submission" date="2020-07" db="EMBL/GenBank/DDBJ databases">
        <title>Genomic Encyclopedia of Type Strains, Phase IV (KMG-V): Genome sequencing to study the core and pangenomes of soil and plant-associated prokaryotes.</title>
        <authorList>
            <person name="Whitman W."/>
        </authorList>
    </citation>
    <scope>NUCLEOTIDE SEQUENCE [LARGE SCALE GENOMIC DNA]</scope>
    <source>
        <strain evidence="3 4">SAS40</strain>
    </source>
</reference>
<dbReference type="AlphaFoldDB" id="A0A7Y9LL70"/>
<evidence type="ECO:0000313" key="4">
    <source>
        <dbReference type="Proteomes" id="UP000542125"/>
    </source>
</evidence>
<accession>A0A7Y9LL70</accession>
<name>A0A7Y9LL70_9BURK</name>
<protein>
    <submittedName>
        <fullName evidence="3">Sulfonate transport system substrate-binding protein</fullName>
    </submittedName>
</protein>
<feature type="domain" description="SsuA/THI5-like" evidence="2">
    <location>
        <begin position="63"/>
        <end position="255"/>
    </location>
</feature>
<dbReference type="PANTHER" id="PTHR30024:SF21">
    <property type="entry name" value="ABC TRANSPORTER SUBSTRATE-BINDING PROTEIN"/>
    <property type="match status" value="1"/>
</dbReference>
<evidence type="ECO:0000256" key="1">
    <source>
        <dbReference type="SAM" id="SignalP"/>
    </source>
</evidence>
<gene>
    <name evidence="3" type="ORF">FHW18_002925</name>
</gene>
<dbReference type="InterPro" id="IPR015168">
    <property type="entry name" value="SsuA/THI5"/>
</dbReference>
<dbReference type="Gene3D" id="3.40.190.10">
    <property type="entry name" value="Periplasmic binding protein-like II"/>
    <property type="match status" value="2"/>
</dbReference>
<dbReference type="Proteomes" id="UP000542125">
    <property type="component" value="Unassembled WGS sequence"/>
</dbReference>
<dbReference type="RefSeq" id="WP_179587436.1">
    <property type="nucleotide sequence ID" value="NZ_JACBYR010000001.1"/>
</dbReference>
<dbReference type="SUPFAM" id="SSF53850">
    <property type="entry name" value="Periplasmic binding protein-like II"/>
    <property type="match status" value="1"/>
</dbReference>
<feature type="chain" id="PRO_5031466066" evidence="1">
    <location>
        <begin position="23"/>
        <end position="366"/>
    </location>
</feature>